<accession>A0A165ENF6</accession>
<dbReference type="InParanoid" id="A0A165ENF6"/>
<organism evidence="1 2">
    <name type="scientific">Laetiporus sulphureus 93-53</name>
    <dbReference type="NCBI Taxonomy" id="1314785"/>
    <lineage>
        <taxon>Eukaryota</taxon>
        <taxon>Fungi</taxon>
        <taxon>Dikarya</taxon>
        <taxon>Basidiomycota</taxon>
        <taxon>Agaricomycotina</taxon>
        <taxon>Agaricomycetes</taxon>
        <taxon>Polyporales</taxon>
        <taxon>Laetiporus</taxon>
    </lineage>
</organism>
<dbReference type="GeneID" id="63824006"/>
<reference evidence="1 2" key="1">
    <citation type="journal article" date="2016" name="Mol. Biol. Evol.">
        <title>Comparative Genomics of Early-Diverging Mushroom-Forming Fungi Provides Insights into the Origins of Lignocellulose Decay Capabilities.</title>
        <authorList>
            <person name="Nagy L.G."/>
            <person name="Riley R."/>
            <person name="Tritt A."/>
            <person name="Adam C."/>
            <person name="Daum C."/>
            <person name="Floudas D."/>
            <person name="Sun H."/>
            <person name="Yadav J.S."/>
            <person name="Pangilinan J."/>
            <person name="Larsson K.H."/>
            <person name="Matsuura K."/>
            <person name="Barry K."/>
            <person name="Labutti K."/>
            <person name="Kuo R."/>
            <person name="Ohm R.A."/>
            <person name="Bhattacharya S.S."/>
            <person name="Shirouzu T."/>
            <person name="Yoshinaga Y."/>
            <person name="Martin F.M."/>
            <person name="Grigoriev I.V."/>
            <person name="Hibbett D.S."/>
        </authorList>
    </citation>
    <scope>NUCLEOTIDE SEQUENCE [LARGE SCALE GENOMIC DNA]</scope>
    <source>
        <strain evidence="1 2">93-53</strain>
    </source>
</reference>
<keyword evidence="2" id="KW-1185">Reference proteome</keyword>
<evidence type="ECO:0000313" key="2">
    <source>
        <dbReference type="Proteomes" id="UP000076871"/>
    </source>
</evidence>
<name>A0A165ENF6_9APHY</name>
<sequence length="128" mass="14624">MDRVRFGDQMDYKSQTSSEAFRAVADCLIQRHRNNVAINDLILTKCINLGEHAVAIFRELVPTVFWDGNVNSEDVKFGLPRPPSQSKTWASRIAFKVNIKIGVMITHPVLTNRIHLGEKRLERLVPRV</sequence>
<evidence type="ECO:0000313" key="1">
    <source>
        <dbReference type="EMBL" id="KZT07428.1"/>
    </source>
</evidence>
<gene>
    <name evidence="1" type="ORF">LAESUDRAFT_713537</name>
</gene>
<dbReference type="AlphaFoldDB" id="A0A165ENF6"/>
<dbReference type="Proteomes" id="UP000076871">
    <property type="component" value="Unassembled WGS sequence"/>
</dbReference>
<proteinExistence type="predicted"/>
<protein>
    <submittedName>
        <fullName evidence="1">Uncharacterized protein</fullName>
    </submittedName>
</protein>
<dbReference type="EMBL" id="KV427619">
    <property type="protein sequence ID" value="KZT07428.1"/>
    <property type="molecule type" value="Genomic_DNA"/>
</dbReference>
<dbReference type="RefSeq" id="XP_040765168.1">
    <property type="nucleotide sequence ID" value="XM_040906977.1"/>
</dbReference>